<keyword evidence="15" id="KW-1185">Reference proteome</keyword>
<accession>A0ABS8JJC1</accession>
<evidence type="ECO:0000256" key="2">
    <source>
        <dbReference type="ARBA" id="ARBA00004249"/>
    </source>
</evidence>
<organism evidence="14 15">
    <name type="scientific">Noviluteimonas lactosilytica</name>
    <dbReference type="NCBI Taxonomy" id="2888523"/>
    <lineage>
        <taxon>Bacteria</taxon>
        <taxon>Pseudomonadati</taxon>
        <taxon>Pseudomonadota</taxon>
        <taxon>Gammaproteobacteria</taxon>
        <taxon>Lysobacterales</taxon>
        <taxon>Lysobacteraceae</taxon>
        <taxon>Noviluteimonas</taxon>
    </lineage>
</organism>
<evidence type="ECO:0000256" key="12">
    <source>
        <dbReference type="RuleBase" id="RU003879"/>
    </source>
</evidence>
<comment type="caution">
    <text evidence="14">The sequence shown here is derived from an EMBL/GenBank/DDBJ whole genome shotgun (WGS) entry which is preliminary data.</text>
</comment>
<evidence type="ECO:0000313" key="15">
    <source>
        <dbReference type="Proteomes" id="UP001165293"/>
    </source>
</evidence>
<evidence type="ECO:0000256" key="1">
    <source>
        <dbReference type="ARBA" id="ARBA00003540"/>
    </source>
</evidence>
<keyword evidence="11 13" id="KW-0472">Membrane</keyword>
<dbReference type="PANTHER" id="PTHR30558">
    <property type="entry name" value="EXBD MEMBRANE COMPONENT OF PMF-DRIVEN MACROMOLECULE IMPORT SYSTEM"/>
    <property type="match status" value="1"/>
</dbReference>
<dbReference type="RefSeq" id="WP_230527351.1">
    <property type="nucleotide sequence ID" value="NZ_JAJGAK010000002.1"/>
</dbReference>
<evidence type="ECO:0000256" key="7">
    <source>
        <dbReference type="ARBA" id="ARBA00022519"/>
    </source>
</evidence>
<evidence type="ECO:0000256" key="5">
    <source>
        <dbReference type="ARBA" id="ARBA00022448"/>
    </source>
</evidence>
<evidence type="ECO:0000256" key="4">
    <source>
        <dbReference type="ARBA" id="ARBA00011471"/>
    </source>
</evidence>
<keyword evidence="5 12" id="KW-0813">Transport</keyword>
<evidence type="ECO:0000256" key="11">
    <source>
        <dbReference type="ARBA" id="ARBA00023136"/>
    </source>
</evidence>
<sequence length="135" mass="14673">MAVSAFTQPIDRDFADINITPLVDVMLVLLIIFMVAAPTLTKSVEFNLPQPAPHIVDPPQRIHLAILADGSVTWNGAAQPFSALQSLMEVEAQRDAKRPPVLEIDASGDADYGVVTRVLAQARSARLDNIAFVQR</sequence>
<comment type="subcellular location">
    <subcellularLocation>
        <location evidence="2">Cell inner membrane</location>
        <topology evidence="2">Single-pass type II membrane protein</topology>
    </subcellularLocation>
    <subcellularLocation>
        <location evidence="12">Cell membrane</location>
        <topology evidence="12">Single-pass type II membrane protein</topology>
    </subcellularLocation>
</comment>
<dbReference type="EMBL" id="JAJGAK010000002">
    <property type="protein sequence ID" value="MCC8363686.1"/>
    <property type="molecule type" value="Genomic_DNA"/>
</dbReference>
<dbReference type="PANTHER" id="PTHR30558:SF12">
    <property type="entry name" value="BIOPOLYMER TRANSPORT PROTEIN EXBD"/>
    <property type="match status" value="1"/>
</dbReference>
<evidence type="ECO:0000256" key="9">
    <source>
        <dbReference type="ARBA" id="ARBA00022927"/>
    </source>
</evidence>
<keyword evidence="9 12" id="KW-0653">Protein transport</keyword>
<dbReference type="InterPro" id="IPR003400">
    <property type="entry name" value="ExbD"/>
</dbReference>
<evidence type="ECO:0000313" key="14">
    <source>
        <dbReference type="EMBL" id="MCC8363686.1"/>
    </source>
</evidence>
<comment type="similarity">
    <text evidence="3 12">Belongs to the ExbD/TolR family.</text>
</comment>
<dbReference type="Proteomes" id="UP001165293">
    <property type="component" value="Unassembled WGS sequence"/>
</dbReference>
<keyword evidence="10 13" id="KW-1133">Transmembrane helix</keyword>
<evidence type="ECO:0000256" key="6">
    <source>
        <dbReference type="ARBA" id="ARBA00022475"/>
    </source>
</evidence>
<keyword evidence="8 12" id="KW-0812">Transmembrane</keyword>
<gene>
    <name evidence="14" type="ORF">LK996_11455</name>
</gene>
<dbReference type="Pfam" id="PF02472">
    <property type="entry name" value="ExbD"/>
    <property type="match status" value="1"/>
</dbReference>
<proteinExistence type="inferred from homology"/>
<keyword evidence="6" id="KW-1003">Cell membrane</keyword>
<name>A0ABS8JJC1_9GAMM</name>
<comment type="subunit">
    <text evidence="4">The accessory proteins ExbB and ExbD seem to form a complex with TonB.</text>
</comment>
<evidence type="ECO:0000256" key="8">
    <source>
        <dbReference type="ARBA" id="ARBA00022692"/>
    </source>
</evidence>
<keyword evidence="7" id="KW-0997">Cell inner membrane</keyword>
<protein>
    <submittedName>
        <fullName evidence="14">Biopolymer transporter ExbD</fullName>
    </submittedName>
</protein>
<evidence type="ECO:0000256" key="13">
    <source>
        <dbReference type="SAM" id="Phobius"/>
    </source>
</evidence>
<evidence type="ECO:0000256" key="3">
    <source>
        <dbReference type="ARBA" id="ARBA00005811"/>
    </source>
</evidence>
<comment type="function">
    <text evidence="1">Involved in the TonB-dependent energy-dependent transport of various receptor-bound substrates.</text>
</comment>
<evidence type="ECO:0000256" key="10">
    <source>
        <dbReference type="ARBA" id="ARBA00022989"/>
    </source>
</evidence>
<feature type="transmembrane region" description="Helical" evidence="13">
    <location>
        <begin position="19"/>
        <end position="40"/>
    </location>
</feature>
<dbReference type="Gene3D" id="3.30.420.270">
    <property type="match status" value="1"/>
</dbReference>
<reference evidence="14" key="1">
    <citation type="submission" date="2021-10" db="EMBL/GenBank/DDBJ databases">
        <authorList>
            <person name="Lyu M."/>
            <person name="Wang X."/>
            <person name="Meng X."/>
            <person name="Xu K."/>
        </authorList>
    </citation>
    <scope>NUCLEOTIDE SEQUENCE</scope>
    <source>
        <strain evidence="14">A6</strain>
    </source>
</reference>